<gene>
    <name evidence="1" type="ORF">GCM10020369_03390</name>
</gene>
<dbReference type="EMBL" id="BAAAYN010000002">
    <property type="protein sequence ID" value="GAA3382255.1"/>
    <property type="molecule type" value="Genomic_DNA"/>
</dbReference>
<accession>A0ABP6SQF2</accession>
<sequence length="264" mass="26870">MLHQQIPAPPGQRSATLAAWVRSWRAGLVSFDEVLDEATGGEEHLVRHPDGTEESLAAALIELAASSRVSPDAVRVVLPAAGDPRGLPGPGPFSSAALVAGEGVVLGASGLVPEPDAPSTAHLDPADRWAGTRWLANPLPVAPVPAEPLTLAEADHDLTMALTETIGALRELDVARLPPGLARGLASLRGEDGAGPSLPIGYGPRARRLSARATTIAGVLALASADASGAAVNAYETSARDAALRPLATAARRARAAAVNSPLE</sequence>
<reference evidence="2" key="1">
    <citation type="journal article" date="2019" name="Int. J. Syst. Evol. Microbiol.">
        <title>The Global Catalogue of Microorganisms (GCM) 10K type strain sequencing project: providing services to taxonomists for standard genome sequencing and annotation.</title>
        <authorList>
            <consortium name="The Broad Institute Genomics Platform"/>
            <consortium name="The Broad Institute Genome Sequencing Center for Infectious Disease"/>
            <person name="Wu L."/>
            <person name="Ma J."/>
        </authorList>
    </citation>
    <scope>NUCLEOTIDE SEQUENCE [LARGE SCALE GENOMIC DNA]</scope>
    <source>
        <strain evidence="2">JCM 9458</strain>
    </source>
</reference>
<keyword evidence="2" id="KW-1185">Reference proteome</keyword>
<comment type="caution">
    <text evidence="1">The sequence shown here is derived from an EMBL/GenBank/DDBJ whole genome shotgun (WGS) entry which is preliminary data.</text>
</comment>
<organism evidence="1 2">
    <name type="scientific">Cryptosporangium minutisporangium</name>
    <dbReference type="NCBI Taxonomy" id="113569"/>
    <lineage>
        <taxon>Bacteria</taxon>
        <taxon>Bacillati</taxon>
        <taxon>Actinomycetota</taxon>
        <taxon>Actinomycetes</taxon>
        <taxon>Cryptosporangiales</taxon>
        <taxon>Cryptosporangiaceae</taxon>
        <taxon>Cryptosporangium</taxon>
    </lineage>
</organism>
<proteinExistence type="predicted"/>
<protein>
    <submittedName>
        <fullName evidence="1">Uncharacterized protein</fullName>
    </submittedName>
</protein>
<name>A0ABP6SQF2_9ACTN</name>
<dbReference type="RefSeq" id="WP_345726120.1">
    <property type="nucleotide sequence ID" value="NZ_BAAAYN010000002.1"/>
</dbReference>
<evidence type="ECO:0000313" key="1">
    <source>
        <dbReference type="EMBL" id="GAA3382255.1"/>
    </source>
</evidence>
<dbReference type="Proteomes" id="UP001501676">
    <property type="component" value="Unassembled WGS sequence"/>
</dbReference>
<evidence type="ECO:0000313" key="2">
    <source>
        <dbReference type="Proteomes" id="UP001501676"/>
    </source>
</evidence>